<evidence type="ECO:0000256" key="1">
    <source>
        <dbReference type="SAM" id="MobiDB-lite"/>
    </source>
</evidence>
<feature type="compositionally biased region" description="Low complexity" evidence="1">
    <location>
        <begin position="216"/>
        <end position="225"/>
    </location>
</feature>
<dbReference type="RefSeq" id="XP_044774820.1">
    <property type="nucleotide sequence ID" value="XM_044918885.1"/>
</dbReference>
<dbReference type="Proteomes" id="UP000248481">
    <property type="component" value="Chromosome 10"/>
</dbReference>
<evidence type="ECO:0000313" key="2">
    <source>
        <dbReference type="Proteomes" id="UP000248481"/>
    </source>
</evidence>
<proteinExistence type="predicted"/>
<feature type="region of interest" description="Disordered" evidence="1">
    <location>
        <begin position="195"/>
        <end position="258"/>
    </location>
</feature>
<reference evidence="3" key="1">
    <citation type="submission" date="2025-08" db="UniProtKB">
        <authorList>
            <consortium name="RefSeq"/>
        </authorList>
    </citation>
    <scope>IDENTIFICATION</scope>
    <source>
        <tissue evidence="3">Blood</tissue>
    </source>
</reference>
<protein>
    <submittedName>
        <fullName evidence="3">Translation initiation factor IF-2-like</fullName>
    </submittedName>
</protein>
<organism evidence="2 3">
    <name type="scientific">Neomonachus schauinslandi</name>
    <name type="common">Hawaiian monk seal</name>
    <name type="synonym">Monachus schauinslandi</name>
    <dbReference type="NCBI Taxonomy" id="29088"/>
    <lineage>
        <taxon>Eukaryota</taxon>
        <taxon>Metazoa</taxon>
        <taxon>Chordata</taxon>
        <taxon>Craniata</taxon>
        <taxon>Vertebrata</taxon>
        <taxon>Euteleostomi</taxon>
        <taxon>Mammalia</taxon>
        <taxon>Eutheria</taxon>
        <taxon>Laurasiatheria</taxon>
        <taxon>Carnivora</taxon>
        <taxon>Caniformia</taxon>
        <taxon>Pinnipedia</taxon>
        <taxon>Phocidae</taxon>
        <taxon>Monachinae</taxon>
        <taxon>Monachini</taxon>
        <taxon>Neomonachus</taxon>
    </lineage>
</organism>
<dbReference type="AlphaFoldDB" id="A0A8M1MNT9"/>
<gene>
    <name evidence="3" type="primary">LOC123326016</name>
</gene>
<sequence length="382" mass="40049">MMVLGGFRDVRSRLVCGVGERHAEESRASPGQAEGGLWVLLRTTRVGEGSWGKVEFSVFLSLRVGLSEEAQRSGAGYFPVPGKAGCARGARAVAPLPRRRTLPPARAAALPPRRRRAVDCGLGAAAASQRPPWSRRGAAAAPLEAGDVGEAVAAAAEAALRTRGKLLADRTPGRDVREPPLPPLTRRLSAQEALCSPRPTGQPARGGGGKPGSGPAGLRAAAAAEQPRRDVEGWRRRRCTRPRSGAAARDPQVGVGPAPLAPRRFAAHAHPDLRWREGPRPHPLCLLPGPKPIEFRSQLTGAEASHSPLGRLHLCIFGPALGSGPAAVLPTSGRRPKTLLSPLSPLSGIRALELPPPSLDAAPKLSLSFSSRALNPLLSLLE</sequence>
<dbReference type="GeneID" id="123326016"/>
<dbReference type="KEGG" id="nsu:123326016"/>
<accession>A0A8M1MNT9</accession>
<name>A0A8M1MNT9_NEOSC</name>
<keyword evidence="2" id="KW-1185">Reference proteome</keyword>
<feature type="compositionally biased region" description="Basic and acidic residues" evidence="1">
    <location>
        <begin position="166"/>
        <end position="178"/>
    </location>
</feature>
<feature type="compositionally biased region" description="Gly residues" evidence="1">
    <location>
        <begin position="204"/>
        <end position="215"/>
    </location>
</feature>
<feature type="region of interest" description="Disordered" evidence="1">
    <location>
        <begin position="165"/>
        <end position="184"/>
    </location>
</feature>
<evidence type="ECO:0000313" key="3">
    <source>
        <dbReference type="RefSeq" id="XP_044774820.1"/>
    </source>
</evidence>